<evidence type="ECO:0000256" key="6">
    <source>
        <dbReference type="ARBA" id="ARBA00023136"/>
    </source>
</evidence>
<dbReference type="STRING" id="1823756.A4H34_02745"/>
<evidence type="ECO:0000256" key="3">
    <source>
        <dbReference type="ARBA" id="ARBA00022475"/>
    </source>
</evidence>
<comment type="caution">
    <text evidence="9">The sequence shown here is derived from an EMBL/GenBank/DDBJ whole genome shotgun (WGS) entry which is preliminary data.</text>
</comment>
<feature type="transmembrane region" description="Helical" evidence="7">
    <location>
        <begin position="155"/>
        <end position="177"/>
    </location>
</feature>
<keyword evidence="10" id="KW-1185">Reference proteome</keyword>
<accession>A0A179B342</accession>
<feature type="transmembrane region" description="Helical" evidence="7">
    <location>
        <begin position="74"/>
        <end position="97"/>
    </location>
</feature>
<dbReference type="RefSeq" id="WP_009197880.1">
    <property type="nucleotide sequence ID" value="NZ_LVZK01000001.1"/>
</dbReference>
<keyword evidence="6 7" id="KW-0472">Membrane</keyword>
<dbReference type="EMBL" id="LVZK01000001">
    <property type="protein sequence ID" value="OAP86112.1"/>
    <property type="molecule type" value="Genomic_DNA"/>
</dbReference>
<gene>
    <name evidence="9" type="ORF">A4H34_02745</name>
</gene>
<sequence>MHRFLAAASSSADPQALSGIAGWAVDIMNDLGGLGAASLIALENLFPPLPSEVILPLAGFTAGTGSANFTLLGAILWCTAGSVVGAWALYGVGALLGRERTRKLMGKLPLVKTSDIEKTEAFFDRRGTWTVFFGRMIPIFRSLISIPAGVTRMGFWKFTALTTAGSAVWNTILIWAGHALGSNWTKVEGYVGILTKVTIVVCLLGGALWVALRIRSNRRKREAVPAEN</sequence>
<keyword evidence="5 7" id="KW-1133">Transmembrane helix</keyword>
<feature type="domain" description="VTT" evidence="8">
    <location>
        <begin position="49"/>
        <end position="178"/>
    </location>
</feature>
<proteinExistence type="inferred from homology"/>
<evidence type="ECO:0000256" key="1">
    <source>
        <dbReference type="ARBA" id="ARBA00004651"/>
    </source>
</evidence>
<dbReference type="PANTHER" id="PTHR42709:SF6">
    <property type="entry name" value="UNDECAPRENYL PHOSPHATE TRANSPORTER A"/>
    <property type="match status" value="1"/>
</dbReference>
<dbReference type="AlphaFoldDB" id="A0A179B342"/>
<evidence type="ECO:0000313" key="10">
    <source>
        <dbReference type="Proteomes" id="UP000078368"/>
    </source>
</evidence>
<evidence type="ECO:0000256" key="7">
    <source>
        <dbReference type="SAM" id="Phobius"/>
    </source>
</evidence>
<protein>
    <recommendedName>
        <fullName evidence="8">VTT domain-containing protein</fullName>
    </recommendedName>
</protein>
<evidence type="ECO:0000256" key="4">
    <source>
        <dbReference type="ARBA" id="ARBA00022692"/>
    </source>
</evidence>
<evidence type="ECO:0000256" key="2">
    <source>
        <dbReference type="ARBA" id="ARBA00010792"/>
    </source>
</evidence>
<dbReference type="InterPro" id="IPR051311">
    <property type="entry name" value="DedA_domain"/>
</dbReference>
<dbReference type="Pfam" id="PF09335">
    <property type="entry name" value="VTT_dom"/>
    <property type="match status" value="1"/>
</dbReference>
<feature type="transmembrane region" description="Helical" evidence="7">
    <location>
        <begin position="189"/>
        <end position="212"/>
    </location>
</feature>
<evidence type="ECO:0000259" key="8">
    <source>
        <dbReference type="Pfam" id="PF09335"/>
    </source>
</evidence>
<keyword evidence="4 7" id="KW-0812">Transmembrane</keyword>
<organism evidence="9 10">
    <name type="scientific">Peptidiphaga gingivicola</name>
    <dbReference type="NCBI Taxonomy" id="2741497"/>
    <lineage>
        <taxon>Bacteria</taxon>
        <taxon>Bacillati</taxon>
        <taxon>Actinomycetota</taxon>
        <taxon>Actinomycetes</taxon>
        <taxon>Actinomycetales</taxon>
        <taxon>Actinomycetaceae</taxon>
        <taxon>Peptidiphaga</taxon>
    </lineage>
</organism>
<comment type="similarity">
    <text evidence="2">Belongs to the DedA family.</text>
</comment>
<dbReference type="Proteomes" id="UP000078368">
    <property type="component" value="Unassembled WGS sequence"/>
</dbReference>
<dbReference type="InterPro" id="IPR032816">
    <property type="entry name" value="VTT_dom"/>
</dbReference>
<name>A0A179B342_9ACTO</name>
<evidence type="ECO:0000256" key="5">
    <source>
        <dbReference type="ARBA" id="ARBA00022989"/>
    </source>
</evidence>
<dbReference type="PANTHER" id="PTHR42709">
    <property type="entry name" value="ALKALINE PHOSPHATASE LIKE PROTEIN"/>
    <property type="match status" value="1"/>
</dbReference>
<evidence type="ECO:0000313" key="9">
    <source>
        <dbReference type="EMBL" id="OAP86112.1"/>
    </source>
</evidence>
<dbReference type="GO" id="GO:0005886">
    <property type="term" value="C:plasma membrane"/>
    <property type="evidence" value="ECO:0007669"/>
    <property type="project" value="UniProtKB-SubCell"/>
</dbReference>
<reference evidence="9 10" key="1">
    <citation type="submission" date="2016-04" db="EMBL/GenBank/DDBJ databases">
        <title>Peptidophaga gingivicola gen. nov., sp. nov., isolated from human subgingival plaque.</title>
        <authorList>
            <person name="Beall C.J."/>
            <person name="Mokrzan E.M."/>
            <person name="Griffen A.L."/>
            <person name="Leys E.J."/>
        </authorList>
    </citation>
    <scope>NUCLEOTIDE SEQUENCE [LARGE SCALE GENOMIC DNA]</scope>
    <source>
        <strain evidence="9 10">BA112</strain>
    </source>
</reference>
<keyword evidence="3" id="KW-1003">Cell membrane</keyword>
<comment type="subcellular location">
    <subcellularLocation>
        <location evidence="1">Cell membrane</location>
        <topology evidence="1">Multi-pass membrane protein</topology>
    </subcellularLocation>
</comment>